<evidence type="ECO:0000313" key="3">
    <source>
        <dbReference type="Proteomes" id="UP000389128"/>
    </source>
</evidence>
<keyword evidence="3" id="KW-1185">Reference proteome</keyword>
<comment type="caution">
    <text evidence="2">The sequence shown here is derived from an EMBL/GenBank/DDBJ whole genome shotgun (WGS) entry which is preliminary data.</text>
</comment>
<name>A0A6C2D9J6_9RHOO</name>
<evidence type="ECO:0000313" key="2">
    <source>
        <dbReference type="EMBL" id="TYC62269.1"/>
    </source>
</evidence>
<evidence type="ECO:0000256" key="1">
    <source>
        <dbReference type="SAM" id="MobiDB-lite"/>
    </source>
</evidence>
<dbReference type="AlphaFoldDB" id="A0A6C2D9J6"/>
<dbReference type="OrthoDB" id="9182647at2"/>
<dbReference type="RefSeq" id="WP_148577358.1">
    <property type="nucleotide sequence ID" value="NZ_JAVEUW010000051.1"/>
</dbReference>
<organism evidence="2 3">
    <name type="scientific">Zoogloea oleivorans</name>
    <dbReference type="NCBI Taxonomy" id="1552750"/>
    <lineage>
        <taxon>Bacteria</taxon>
        <taxon>Pseudomonadati</taxon>
        <taxon>Pseudomonadota</taxon>
        <taxon>Betaproteobacteria</taxon>
        <taxon>Rhodocyclales</taxon>
        <taxon>Zoogloeaceae</taxon>
        <taxon>Zoogloea</taxon>
    </lineage>
</organism>
<dbReference type="Proteomes" id="UP000389128">
    <property type="component" value="Unassembled WGS sequence"/>
</dbReference>
<gene>
    <name evidence="2" type="ORF">ETQ85_01575</name>
</gene>
<feature type="region of interest" description="Disordered" evidence="1">
    <location>
        <begin position="1"/>
        <end position="27"/>
    </location>
</feature>
<protein>
    <submittedName>
        <fullName evidence="2">Uncharacterized protein</fullName>
    </submittedName>
</protein>
<accession>A0A6C2D9J6</accession>
<reference evidence="2 3" key="1">
    <citation type="submission" date="2019-01" db="EMBL/GenBank/DDBJ databases">
        <title>Zoogloea oleivorans genome sequencing and assembly.</title>
        <authorList>
            <person name="Tancsics A."/>
            <person name="Farkas M."/>
            <person name="Kriszt B."/>
            <person name="Maroti G."/>
            <person name="Horvath B."/>
        </authorList>
    </citation>
    <scope>NUCLEOTIDE SEQUENCE [LARGE SCALE GENOMIC DNA]</scope>
    <source>
        <strain evidence="2 3">Buc</strain>
    </source>
</reference>
<dbReference type="EMBL" id="SDKK01000001">
    <property type="protein sequence ID" value="TYC62269.1"/>
    <property type="molecule type" value="Genomic_DNA"/>
</dbReference>
<proteinExistence type="predicted"/>
<sequence length="97" mass="10548">MGTKKKQEAPGARAAGADKPATRKSRLVRDSFTFPESDYALIGVLKVRALEAGRDVRKSEILRAALVALMALPVEDLLRTLDGVERIKTGRPTKSDT</sequence>